<dbReference type="PIRSF" id="PIRSF002291">
    <property type="entry name" value="AP_complex_beta"/>
    <property type="match status" value="1"/>
</dbReference>
<dbReference type="GO" id="GO:0006886">
    <property type="term" value="P:intracellular protein transport"/>
    <property type="evidence" value="ECO:0007669"/>
    <property type="project" value="InterPro"/>
</dbReference>
<dbReference type="SUPFAM" id="SSF48371">
    <property type="entry name" value="ARM repeat"/>
    <property type="match status" value="1"/>
</dbReference>
<comment type="caution">
    <text evidence="10">The sequence shown here is derived from an EMBL/GenBank/DDBJ whole genome shotgun (WGS) entry which is preliminary data.</text>
</comment>
<feature type="region of interest" description="Disordered" evidence="8">
    <location>
        <begin position="565"/>
        <end position="612"/>
    </location>
</feature>
<feature type="compositionally biased region" description="Acidic residues" evidence="8">
    <location>
        <begin position="576"/>
        <end position="587"/>
    </location>
</feature>
<evidence type="ECO:0000256" key="4">
    <source>
        <dbReference type="ARBA" id="ARBA00022927"/>
    </source>
</evidence>
<name>A0AAD1Y2Q0_EUPCR</name>
<dbReference type="InterPro" id="IPR016342">
    <property type="entry name" value="AP_complex_bsu_1_2_4"/>
</dbReference>
<dbReference type="GO" id="GO:0012505">
    <property type="term" value="C:endomembrane system"/>
    <property type="evidence" value="ECO:0007669"/>
    <property type="project" value="UniProtKB-SubCell"/>
</dbReference>
<keyword evidence="11" id="KW-1185">Reference proteome</keyword>
<protein>
    <recommendedName>
        <fullName evidence="6">AP complex subunit beta</fullName>
    </recommendedName>
</protein>
<feature type="domain" description="Clathrin/coatomer adaptor adaptin-like N-terminal" evidence="9">
    <location>
        <begin position="9"/>
        <end position="523"/>
    </location>
</feature>
<comment type="similarity">
    <text evidence="2 6">Belongs to the adaptor complexes large subunit family.</text>
</comment>
<dbReference type="InterPro" id="IPR016024">
    <property type="entry name" value="ARM-type_fold"/>
</dbReference>
<keyword evidence="5 6" id="KW-0472">Membrane</keyword>
<feature type="coiled-coil region" evidence="7">
    <location>
        <begin position="4"/>
        <end position="31"/>
    </location>
</feature>
<sequence length="926" mass="103421">MSSYMKKSSELEELKMELNSLKIDEQKEAVKQVIAMMTIGKDVSVLFPHVTKCIMSPSIELKKLVYLYIINYAKSKPDLALMAVSAFTKDAHEKSNPLIRALADRIKIATYLCESLKDCLVDDDPYVKKTAAISVAKIYHIMPEHTKEFGFIKLLQGLLQDGNAIVVANAVAALFEISRVAGKNYLKANKETIGKLLNALNDTNEWGQIYILESIINYNPKEQKEAEEIIERIMPRLQHANPAVVLGATKNVLHFLKFVNLKSNKDVILKKLSAPLITLLSAEPEIQYIALCNILLILQQIPNVFEKNVKMFFCRFSDPIYVKLAKLDVMVGVADNTNVDIIITELHEYCNNIDQDFVRRSIKAIGQVVVKVDRVAKKGVEALREHINQEHGSDSALQEAVIVASKILRKYPKKFESLVKDIVMQQERIDEPESKSAFIWILGEYSKKIENAGEKLETYIESFTNENINVCLQILTSSVKMFIKDSDAYEDMVMNVLKLASEASANPDLRDRGYIYWRMLSTDPTQTKDVVLAKRPEVEEDLTKLMDDETREIFSDIFISDTKHSALRPERTATADEPDSDEEVEEEEKPKKSKKKDKKSKKKKSKKEDEKEEIILPEEVVTEEKPKNDLDDIFGLGLEDEPVTTDAQAADPLAGILGDTNGSTGTDQAASPWDDNGLFGGFGAAGSDASMYVKPEHVEVVSSSTPGSQNKTTGLQIKGRFYREGTSIKLDLIFYNSTAGIISDFDIMINKNPFGLKPGTISVIPISAGQTFTTVVECSIDQSNADMKNPPQFPYYVQTAIKCSLDIYYFQVPCLLHTLLQGTAVTVTQAQCQQMANSIAAKHSFSVNSARFAGSPSDLKTRLQTNSFYPIYDEANSQIFATSTVNNIPILLRCTPEGEDIQIIVCTPVGPLYPLIEEAVKEVISK</sequence>
<evidence type="ECO:0000256" key="6">
    <source>
        <dbReference type="PIRNR" id="PIRNR002291"/>
    </source>
</evidence>
<dbReference type="AlphaFoldDB" id="A0AAD1Y2Q0"/>
<dbReference type="PANTHER" id="PTHR11134">
    <property type="entry name" value="ADAPTOR COMPLEX SUBUNIT BETA FAMILY MEMBER"/>
    <property type="match status" value="1"/>
</dbReference>
<evidence type="ECO:0000256" key="8">
    <source>
        <dbReference type="SAM" id="MobiDB-lite"/>
    </source>
</evidence>
<dbReference type="Pfam" id="PF01602">
    <property type="entry name" value="Adaptin_N"/>
    <property type="match status" value="1"/>
</dbReference>
<feature type="compositionally biased region" description="Basic and acidic residues" evidence="8">
    <location>
        <begin position="565"/>
        <end position="574"/>
    </location>
</feature>
<dbReference type="GO" id="GO:0030117">
    <property type="term" value="C:membrane coat"/>
    <property type="evidence" value="ECO:0007669"/>
    <property type="project" value="InterPro"/>
</dbReference>
<comment type="subcellular location">
    <subcellularLocation>
        <location evidence="1">Endomembrane system</location>
    </subcellularLocation>
</comment>
<dbReference type="InterPro" id="IPR013041">
    <property type="entry name" value="Clathrin_app_Ig-like_sf"/>
</dbReference>
<dbReference type="GO" id="GO:0030276">
    <property type="term" value="F:clathrin binding"/>
    <property type="evidence" value="ECO:0007669"/>
    <property type="project" value="InterPro"/>
</dbReference>
<evidence type="ECO:0000256" key="3">
    <source>
        <dbReference type="ARBA" id="ARBA00022448"/>
    </source>
</evidence>
<organism evidence="10 11">
    <name type="scientific">Euplotes crassus</name>
    <dbReference type="NCBI Taxonomy" id="5936"/>
    <lineage>
        <taxon>Eukaryota</taxon>
        <taxon>Sar</taxon>
        <taxon>Alveolata</taxon>
        <taxon>Ciliophora</taxon>
        <taxon>Intramacronucleata</taxon>
        <taxon>Spirotrichea</taxon>
        <taxon>Hypotrichia</taxon>
        <taxon>Euplotida</taxon>
        <taxon>Euplotidae</taxon>
        <taxon>Moneuplotes</taxon>
    </lineage>
</organism>
<dbReference type="InterPro" id="IPR011989">
    <property type="entry name" value="ARM-like"/>
</dbReference>
<dbReference type="InterPro" id="IPR026739">
    <property type="entry name" value="AP_beta"/>
</dbReference>
<evidence type="ECO:0000313" key="10">
    <source>
        <dbReference type="EMBL" id="CAI2383577.1"/>
    </source>
</evidence>
<dbReference type="InterPro" id="IPR002553">
    <property type="entry name" value="Clathrin/coatomer_adapt-like_N"/>
</dbReference>
<feature type="compositionally biased region" description="Basic residues" evidence="8">
    <location>
        <begin position="591"/>
        <end position="605"/>
    </location>
</feature>
<proteinExistence type="inferred from homology"/>
<keyword evidence="4 6" id="KW-0653">Protein transport</keyword>
<accession>A0AAD1Y2Q0</accession>
<gene>
    <name evidence="10" type="ORF">ECRASSUSDP1_LOCUS25082</name>
</gene>
<dbReference type="SUPFAM" id="SSF49348">
    <property type="entry name" value="Clathrin adaptor appendage domain"/>
    <property type="match status" value="1"/>
</dbReference>
<dbReference type="InterPro" id="IPR013037">
    <property type="entry name" value="Clathrin_b-adaptin_app_Ig-like"/>
</dbReference>
<evidence type="ECO:0000256" key="7">
    <source>
        <dbReference type="SAM" id="Coils"/>
    </source>
</evidence>
<dbReference type="Proteomes" id="UP001295684">
    <property type="component" value="Unassembled WGS sequence"/>
</dbReference>
<evidence type="ECO:0000259" key="9">
    <source>
        <dbReference type="Pfam" id="PF01602"/>
    </source>
</evidence>
<keyword evidence="7" id="KW-0175">Coiled coil</keyword>
<evidence type="ECO:0000313" key="11">
    <source>
        <dbReference type="Proteomes" id="UP001295684"/>
    </source>
</evidence>
<evidence type="ECO:0000256" key="2">
    <source>
        <dbReference type="ARBA" id="ARBA00006613"/>
    </source>
</evidence>
<reference evidence="10" key="1">
    <citation type="submission" date="2023-07" db="EMBL/GenBank/DDBJ databases">
        <authorList>
            <consortium name="AG Swart"/>
            <person name="Singh M."/>
            <person name="Singh A."/>
            <person name="Seah K."/>
            <person name="Emmerich C."/>
        </authorList>
    </citation>
    <scope>NUCLEOTIDE SEQUENCE</scope>
    <source>
        <strain evidence="10">DP1</strain>
    </source>
</reference>
<dbReference type="Gene3D" id="1.25.10.10">
    <property type="entry name" value="Leucine-rich Repeat Variant"/>
    <property type="match status" value="1"/>
</dbReference>
<evidence type="ECO:0000256" key="1">
    <source>
        <dbReference type="ARBA" id="ARBA00004308"/>
    </source>
</evidence>
<dbReference type="GO" id="GO:0016192">
    <property type="term" value="P:vesicle-mediated transport"/>
    <property type="evidence" value="ECO:0007669"/>
    <property type="project" value="InterPro"/>
</dbReference>
<dbReference type="EMBL" id="CAMPGE010025860">
    <property type="protein sequence ID" value="CAI2383577.1"/>
    <property type="molecule type" value="Genomic_DNA"/>
</dbReference>
<evidence type="ECO:0000256" key="5">
    <source>
        <dbReference type="ARBA" id="ARBA00023136"/>
    </source>
</evidence>
<keyword evidence="3 6" id="KW-0813">Transport</keyword>
<dbReference type="Gene3D" id="2.60.40.1150">
    <property type="match status" value="1"/>
</dbReference>